<evidence type="ECO:0000256" key="1">
    <source>
        <dbReference type="ARBA" id="ARBA00011738"/>
    </source>
</evidence>
<accession>A0A2K2HEX7</accession>
<evidence type="ECO:0000313" key="4">
    <source>
        <dbReference type="Proteomes" id="UP000236340"/>
    </source>
</evidence>
<comment type="caution">
    <text evidence="3">The sequence shown here is derived from an EMBL/GenBank/DDBJ whole genome shotgun (WGS) entry which is preliminary data.</text>
</comment>
<name>A0A2K2HEX7_9BACT</name>
<dbReference type="Proteomes" id="UP000236340">
    <property type="component" value="Unassembled WGS sequence"/>
</dbReference>
<comment type="subunit">
    <text evidence="1">Homodimer.</text>
</comment>
<dbReference type="PANTHER" id="PTHR33178:SF10">
    <property type="entry name" value="STRESS-RESPONSE A_B BARREL DOMAIN-CONTAINING PROTEIN"/>
    <property type="match status" value="1"/>
</dbReference>
<dbReference type="Gene3D" id="3.30.70.100">
    <property type="match status" value="1"/>
</dbReference>
<dbReference type="InterPro" id="IPR013097">
    <property type="entry name" value="Dabb"/>
</dbReference>
<dbReference type="PANTHER" id="PTHR33178">
    <property type="match status" value="1"/>
</dbReference>
<evidence type="ECO:0000259" key="2">
    <source>
        <dbReference type="PROSITE" id="PS51502"/>
    </source>
</evidence>
<reference evidence="3 4" key="1">
    <citation type="journal article" date="2018" name="Genome Announc.">
        <title>Genome Sequence of Geothermobacter sp. HR-1 Iron Reducer from the Loihi Seamount.</title>
        <authorList>
            <person name="Smith H."/>
            <person name="Abuyen K."/>
            <person name="Tremblay J."/>
            <person name="Savalia P."/>
            <person name="Perez-Rodriguez I."/>
            <person name="Emerson D."/>
            <person name="Tully B."/>
            <person name="Amend J."/>
        </authorList>
    </citation>
    <scope>NUCLEOTIDE SEQUENCE [LARGE SCALE GENOMIC DNA]</scope>
    <source>
        <strain evidence="3 4">HR-1</strain>
    </source>
</reference>
<dbReference type="AlphaFoldDB" id="A0A2K2HEX7"/>
<evidence type="ECO:0000313" key="3">
    <source>
        <dbReference type="EMBL" id="PNU21781.1"/>
    </source>
</evidence>
<dbReference type="EMBL" id="PPFX01000001">
    <property type="protein sequence ID" value="PNU21781.1"/>
    <property type="molecule type" value="Genomic_DNA"/>
</dbReference>
<dbReference type="SUPFAM" id="SSF54909">
    <property type="entry name" value="Dimeric alpha+beta barrel"/>
    <property type="match status" value="1"/>
</dbReference>
<protein>
    <submittedName>
        <fullName evidence="3">Stress responsive alpha-beta barrel domain-containing protein</fullName>
    </submittedName>
</protein>
<dbReference type="SMART" id="SM00886">
    <property type="entry name" value="Dabb"/>
    <property type="match status" value="1"/>
</dbReference>
<dbReference type="InterPro" id="IPR044662">
    <property type="entry name" value="HS1/DABB1-like"/>
</dbReference>
<gene>
    <name evidence="3" type="ORF">C2E25_00700</name>
</gene>
<feature type="domain" description="Stress-response A/B barrel" evidence="2">
    <location>
        <begin position="15"/>
        <end position="107"/>
    </location>
</feature>
<dbReference type="Pfam" id="PF07876">
    <property type="entry name" value="Dabb"/>
    <property type="match status" value="1"/>
</dbReference>
<sequence>MLRVDLNQQGVLPMLKHLVFFKFKETTGPADIERLTEGLGKLPARIELIREFVFGRDIIHSDRSYDFALVSMFDDLEAMQAYQVHPDHQRVVAHVKEICSSVIAVDFEC</sequence>
<dbReference type="PROSITE" id="PS51502">
    <property type="entry name" value="S_R_A_B_BARREL"/>
    <property type="match status" value="1"/>
</dbReference>
<organism evidence="3 4">
    <name type="scientific">Geothermobacter hydrogeniphilus</name>
    <dbReference type="NCBI Taxonomy" id="1969733"/>
    <lineage>
        <taxon>Bacteria</taxon>
        <taxon>Pseudomonadati</taxon>
        <taxon>Thermodesulfobacteriota</taxon>
        <taxon>Desulfuromonadia</taxon>
        <taxon>Desulfuromonadales</taxon>
        <taxon>Geothermobacteraceae</taxon>
        <taxon>Geothermobacter</taxon>
    </lineage>
</organism>
<dbReference type="InterPro" id="IPR011008">
    <property type="entry name" value="Dimeric_a/b-barrel"/>
</dbReference>
<proteinExistence type="predicted"/>